<dbReference type="PANTHER" id="PTHR11505">
    <property type="entry name" value="L1 TRANSPOSABLE ELEMENT-RELATED"/>
    <property type="match status" value="1"/>
</dbReference>
<feature type="compositionally biased region" description="Basic and acidic residues" evidence="1">
    <location>
        <begin position="148"/>
        <end position="169"/>
    </location>
</feature>
<dbReference type="EMBL" id="MU826357">
    <property type="protein sequence ID" value="KAJ7379518.1"/>
    <property type="molecule type" value="Genomic_DNA"/>
</dbReference>
<gene>
    <name evidence="2" type="primary">L1TD1_1</name>
    <name evidence="2" type="ORF">OS493_015309</name>
</gene>
<proteinExistence type="predicted"/>
<comment type="caution">
    <text evidence="2">The sequence shown here is derived from an EMBL/GenBank/DDBJ whole genome shotgun (WGS) entry which is preliminary data.</text>
</comment>
<protein>
    <submittedName>
        <fullName evidence="2">Transposition, RNA-mediated</fullName>
    </submittedName>
</protein>
<organism evidence="2 3">
    <name type="scientific">Desmophyllum pertusum</name>
    <dbReference type="NCBI Taxonomy" id="174260"/>
    <lineage>
        <taxon>Eukaryota</taxon>
        <taxon>Metazoa</taxon>
        <taxon>Cnidaria</taxon>
        <taxon>Anthozoa</taxon>
        <taxon>Hexacorallia</taxon>
        <taxon>Scleractinia</taxon>
        <taxon>Caryophylliina</taxon>
        <taxon>Caryophylliidae</taxon>
        <taxon>Desmophyllum</taxon>
    </lineage>
</organism>
<evidence type="ECO:0000256" key="1">
    <source>
        <dbReference type="SAM" id="MobiDB-lite"/>
    </source>
</evidence>
<sequence length="175" mass="20504">MNKNQTELNSLNVKTKVIQKSVGEIEEGMEFANFQIEELKKKDEENADKIKKLEDQLLYQEVYSRRENMRFFGIPEATQGHEDTGEVIHKFIRDELNIDGPGSIEFQRVHWLGKRINGQSRPIIVHFLKLPEHELVFRSVRELGEDTDVKREKEEAMAKNEKGEGRRENGQVYFS</sequence>
<evidence type="ECO:0000313" key="2">
    <source>
        <dbReference type="EMBL" id="KAJ7379518.1"/>
    </source>
</evidence>
<dbReference type="OrthoDB" id="5977307at2759"/>
<reference evidence="2" key="1">
    <citation type="submission" date="2023-01" db="EMBL/GenBank/DDBJ databases">
        <title>Genome assembly of the deep-sea coral Lophelia pertusa.</title>
        <authorList>
            <person name="Herrera S."/>
            <person name="Cordes E."/>
        </authorList>
    </citation>
    <scope>NUCLEOTIDE SEQUENCE</scope>
    <source>
        <strain evidence="2">USNM1676648</strain>
        <tissue evidence="2">Polyp</tissue>
    </source>
</reference>
<evidence type="ECO:0000313" key="3">
    <source>
        <dbReference type="Proteomes" id="UP001163046"/>
    </source>
</evidence>
<feature type="region of interest" description="Disordered" evidence="1">
    <location>
        <begin position="148"/>
        <end position="175"/>
    </location>
</feature>
<dbReference type="Proteomes" id="UP001163046">
    <property type="component" value="Unassembled WGS sequence"/>
</dbReference>
<dbReference type="AlphaFoldDB" id="A0A9W9ZD44"/>
<dbReference type="Gene3D" id="3.30.70.1820">
    <property type="entry name" value="L1 transposable element, RRM domain"/>
    <property type="match status" value="1"/>
</dbReference>
<accession>A0A9W9ZD44</accession>
<keyword evidence="3" id="KW-1185">Reference proteome</keyword>
<dbReference type="InterPro" id="IPR004244">
    <property type="entry name" value="Transposase_22"/>
</dbReference>
<name>A0A9W9ZD44_9CNID</name>